<name>A0AAN6IB45_9EURO</name>
<protein>
    <submittedName>
        <fullName evidence="4">P-loop containing nucleoside triphosphate hydrolase protein</fullName>
    </submittedName>
</protein>
<dbReference type="PRINTS" id="PR00819">
    <property type="entry name" value="CBXCFQXSUPER"/>
</dbReference>
<dbReference type="InterPro" id="IPR027417">
    <property type="entry name" value="P-loop_NTPase"/>
</dbReference>
<dbReference type="SUPFAM" id="SSF52540">
    <property type="entry name" value="P-loop containing nucleoside triphosphate hydrolases"/>
    <property type="match status" value="1"/>
</dbReference>
<accession>A0AAN6IB45</accession>
<keyword evidence="1" id="KW-0547">Nucleotide-binding</keyword>
<dbReference type="InterPro" id="IPR000641">
    <property type="entry name" value="CbxX/CfxQ"/>
</dbReference>
<dbReference type="InterPro" id="IPR003593">
    <property type="entry name" value="AAA+_ATPase"/>
</dbReference>
<dbReference type="GO" id="GO:0005524">
    <property type="term" value="F:ATP binding"/>
    <property type="evidence" value="ECO:0007669"/>
    <property type="project" value="UniProtKB-KW"/>
</dbReference>
<dbReference type="PANTHER" id="PTHR46411:SF2">
    <property type="entry name" value="AAA+ ATPASE DOMAIN-CONTAINING PROTEIN"/>
    <property type="match status" value="1"/>
</dbReference>
<dbReference type="EMBL" id="MU404357">
    <property type="protein sequence ID" value="KAI1611003.1"/>
    <property type="molecule type" value="Genomic_DNA"/>
</dbReference>
<dbReference type="InterPro" id="IPR056599">
    <property type="entry name" value="AAA_lid_fung"/>
</dbReference>
<organism evidence="4 5">
    <name type="scientific">Exophiala viscosa</name>
    <dbReference type="NCBI Taxonomy" id="2486360"/>
    <lineage>
        <taxon>Eukaryota</taxon>
        <taxon>Fungi</taxon>
        <taxon>Dikarya</taxon>
        <taxon>Ascomycota</taxon>
        <taxon>Pezizomycotina</taxon>
        <taxon>Eurotiomycetes</taxon>
        <taxon>Chaetothyriomycetidae</taxon>
        <taxon>Chaetothyriales</taxon>
        <taxon>Herpotrichiellaceae</taxon>
        <taxon>Exophiala</taxon>
    </lineage>
</organism>
<evidence type="ECO:0000313" key="5">
    <source>
        <dbReference type="Proteomes" id="UP001203852"/>
    </source>
</evidence>
<keyword evidence="5" id="KW-1185">Reference proteome</keyword>
<feature type="domain" description="AAA+ ATPase" evidence="3">
    <location>
        <begin position="79"/>
        <end position="206"/>
    </location>
</feature>
<sequence>MNRPMRSLTSWSPRSIKGYNLRLKKWHDLEVDRISEVQWNVEAFQSLVIDRKAKDLIRALVSKQVAAEKGTDLIEGKGNGLILLLHGGPGTGKTLTAESVAEIAQKPLYRVTCGDVGTKAEDVEKYLESVLHLGKIWGCVVLLDEADVFLEQRSLADLQRNALVSVFLRVMEYYEGILVLTSNRVGTFDEAFKSRIQLALHYPSLGNYQRLRIWENFIKRLESFDDNTIDIADLRDHLEVLSKEKMNGRQIRNAITTARQYAEWKGTKMTYEHLKDVIEVAGRFDEYLDKLHDGFTADQLAEDEGLRLA</sequence>
<keyword evidence="4" id="KW-0378">Hydrolase</keyword>
<evidence type="ECO:0000256" key="2">
    <source>
        <dbReference type="ARBA" id="ARBA00022840"/>
    </source>
</evidence>
<comment type="caution">
    <text evidence="4">The sequence shown here is derived from an EMBL/GenBank/DDBJ whole genome shotgun (WGS) entry which is preliminary data.</text>
</comment>
<evidence type="ECO:0000259" key="3">
    <source>
        <dbReference type="SMART" id="SM00382"/>
    </source>
</evidence>
<gene>
    <name evidence="4" type="ORF">EDD36DRAFT_309517</name>
</gene>
<dbReference type="AlphaFoldDB" id="A0AAN6IB45"/>
<evidence type="ECO:0000256" key="1">
    <source>
        <dbReference type="ARBA" id="ARBA00022741"/>
    </source>
</evidence>
<dbReference type="SMART" id="SM00382">
    <property type="entry name" value="AAA"/>
    <property type="match status" value="1"/>
</dbReference>
<dbReference type="InterPro" id="IPR003959">
    <property type="entry name" value="ATPase_AAA_core"/>
</dbReference>
<dbReference type="Pfam" id="PF00004">
    <property type="entry name" value="AAA"/>
    <property type="match status" value="1"/>
</dbReference>
<keyword evidence="2" id="KW-0067">ATP-binding</keyword>
<dbReference type="PANTHER" id="PTHR46411">
    <property type="entry name" value="FAMILY ATPASE, PUTATIVE-RELATED"/>
    <property type="match status" value="1"/>
</dbReference>
<evidence type="ECO:0000313" key="4">
    <source>
        <dbReference type="EMBL" id="KAI1611003.1"/>
    </source>
</evidence>
<proteinExistence type="predicted"/>
<dbReference type="Pfam" id="PF23232">
    <property type="entry name" value="AAA_lid_13"/>
    <property type="match status" value="1"/>
</dbReference>
<reference evidence="4" key="1">
    <citation type="journal article" date="2022" name="bioRxiv">
        <title>Deciphering the potential niche of two novel black yeast fungi from a biological soil crust based on their genomes, phenotypes, and melanin regulation.</title>
        <authorList>
            <consortium name="DOE Joint Genome Institute"/>
            <person name="Carr E.C."/>
            <person name="Barton Q."/>
            <person name="Grambo S."/>
            <person name="Sullivan M."/>
            <person name="Renfro C.M."/>
            <person name="Kuo A."/>
            <person name="Pangilinan J."/>
            <person name="Lipzen A."/>
            <person name="Keymanesh K."/>
            <person name="Savage E."/>
            <person name="Barry K."/>
            <person name="Grigoriev I.V."/>
            <person name="Riekhof W.R."/>
            <person name="Harris S.S."/>
        </authorList>
    </citation>
    <scope>NUCLEOTIDE SEQUENCE</scope>
    <source>
        <strain evidence="4">JF 03-4F</strain>
    </source>
</reference>
<dbReference type="Proteomes" id="UP001203852">
    <property type="component" value="Unassembled WGS sequence"/>
</dbReference>
<dbReference type="Gene3D" id="3.40.50.300">
    <property type="entry name" value="P-loop containing nucleotide triphosphate hydrolases"/>
    <property type="match status" value="1"/>
</dbReference>
<dbReference type="GO" id="GO:0016887">
    <property type="term" value="F:ATP hydrolysis activity"/>
    <property type="evidence" value="ECO:0007669"/>
    <property type="project" value="InterPro"/>
</dbReference>